<accession>A0A8J3W233</accession>
<reference evidence="2" key="1">
    <citation type="submission" date="2021-01" db="EMBL/GenBank/DDBJ databases">
        <title>Whole genome shotgun sequence of Sphaerimonospora thailandensis NBRC 107569.</title>
        <authorList>
            <person name="Komaki H."/>
            <person name="Tamura T."/>
        </authorList>
    </citation>
    <scope>NUCLEOTIDE SEQUENCE</scope>
    <source>
        <strain evidence="2">NBRC 107569</strain>
    </source>
</reference>
<gene>
    <name evidence="2" type="ORF">Mth01_56500</name>
</gene>
<feature type="region of interest" description="Disordered" evidence="1">
    <location>
        <begin position="1"/>
        <end position="37"/>
    </location>
</feature>
<protein>
    <submittedName>
        <fullName evidence="2">Uncharacterized protein</fullName>
    </submittedName>
</protein>
<dbReference type="RefSeq" id="WP_204019020.1">
    <property type="nucleotide sequence ID" value="NZ_BOOG01000088.1"/>
</dbReference>
<evidence type="ECO:0000313" key="3">
    <source>
        <dbReference type="Proteomes" id="UP000610966"/>
    </source>
</evidence>
<evidence type="ECO:0000313" key="2">
    <source>
        <dbReference type="EMBL" id="GIH73397.1"/>
    </source>
</evidence>
<feature type="compositionally biased region" description="Polar residues" evidence="1">
    <location>
        <begin position="1"/>
        <end position="10"/>
    </location>
</feature>
<name>A0A8J3W233_9ACTN</name>
<dbReference type="AlphaFoldDB" id="A0A8J3W233"/>
<comment type="caution">
    <text evidence="2">The sequence shown here is derived from an EMBL/GenBank/DDBJ whole genome shotgun (WGS) entry which is preliminary data.</text>
</comment>
<organism evidence="2 3">
    <name type="scientific">Sphaerimonospora thailandensis</name>
    <dbReference type="NCBI Taxonomy" id="795644"/>
    <lineage>
        <taxon>Bacteria</taxon>
        <taxon>Bacillati</taxon>
        <taxon>Actinomycetota</taxon>
        <taxon>Actinomycetes</taxon>
        <taxon>Streptosporangiales</taxon>
        <taxon>Streptosporangiaceae</taxon>
        <taxon>Sphaerimonospora</taxon>
    </lineage>
</organism>
<dbReference type="EMBL" id="BOOG01000088">
    <property type="protein sequence ID" value="GIH73397.1"/>
    <property type="molecule type" value="Genomic_DNA"/>
</dbReference>
<evidence type="ECO:0000256" key="1">
    <source>
        <dbReference type="SAM" id="MobiDB-lite"/>
    </source>
</evidence>
<keyword evidence="3" id="KW-1185">Reference proteome</keyword>
<proteinExistence type="predicted"/>
<sequence length="87" mass="9060">MGYTNTNAHSLQPVRHADANTGAGQEEEGAGEGVAQARAQDCAPIPAVCAVRCPPWRVLLTAGGARPHQLGHIDALHLKGWGSRTLA</sequence>
<dbReference type="Proteomes" id="UP000610966">
    <property type="component" value="Unassembled WGS sequence"/>
</dbReference>